<name>A0A6A4GAE0_9AGAR</name>
<organism evidence="1 2">
    <name type="scientific">Gymnopus androsaceus JB14</name>
    <dbReference type="NCBI Taxonomy" id="1447944"/>
    <lineage>
        <taxon>Eukaryota</taxon>
        <taxon>Fungi</taxon>
        <taxon>Dikarya</taxon>
        <taxon>Basidiomycota</taxon>
        <taxon>Agaricomycotina</taxon>
        <taxon>Agaricomycetes</taxon>
        <taxon>Agaricomycetidae</taxon>
        <taxon>Agaricales</taxon>
        <taxon>Marasmiineae</taxon>
        <taxon>Omphalotaceae</taxon>
        <taxon>Gymnopus</taxon>
    </lineage>
</organism>
<evidence type="ECO:0000313" key="2">
    <source>
        <dbReference type="Proteomes" id="UP000799118"/>
    </source>
</evidence>
<dbReference type="EMBL" id="ML771523">
    <property type="protein sequence ID" value="KAE9382451.1"/>
    <property type="molecule type" value="Genomic_DNA"/>
</dbReference>
<evidence type="ECO:0000313" key="1">
    <source>
        <dbReference type="EMBL" id="KAE9382451.1"/>
    </source>
</evidence>
<gene>
    <name evidence="1" type="ORF">BT96DRAFT_930268</name>
</gene>
<proteinExistence type="predicted"/>
<dbReference type="Proteomes" id="UP000799118">
    <property type="component" value="Unassembled WGS sequence"/>
</dbReference>
<reference evidence="1" key="1">
    <citation type="journal article" date="2019" name="Environ. Microbiol.">
        <title>Fungal ecological strategies reflected in gene transcription - a case study of two litter decomposers.</title>
        <authorList>
            <person name="Barbi F."/>
            <person name="Kohler A."/>
            <person name="Barry K."/>
            <person name="Baskaran P."/>
            <person name="Daum C."/>
            <person name="Fauchery L."/>
            <person name="Ihrmark K."/>
            <person name="Kuo A."/>
            <person name="LaButti K."/>
            <person name="Lipzen A."/>
            <person name="Morin E."/>
            <person name="Grigoriev I.V."/>
            <person name="Henrissat B."/>
            <person name="Lindahl B."/>
            <person name="Martin F."/>
        </authorList>
    </citation>
    <scope>NUCLEOTIDE SEQUENCE</scope>
    <source>
        <strain evidence="1">JB14</strain>
    </source>
</reference>
<sequence length="72" mass="8717">MRPMPSITHKFGQLDKEEDIEAIVSPENICARMRQSPTEWYHLYVSETIRVLQFYSVKYHEGEKNFSRLYEY</sequence>
<dbReference type="AlphaFoldDB" id="A0A6A4GAE0"/>
<protein>
    <submittedName>
        <fullName evidence="1">Uncharacterized protein</fullName>
    </submittedName>
</protein>
<keyword evidence="2" id="KW-1185">Reference proteome</keyword>
<accession>A0A6A4GAE0</accession>